<evidence type="ECO:0000313" key="1">
    <source>
        <dbReference type="EMBL" id="CRL03681.1"/>
    </source>
</evidence>
<protein>
    <submittedName>
        <fullName evidence="1">CLUMA_CG016665, isoform A</fullName>
    </submittedName>
</protein>
<keyword evidence="2" id="KW-1185">Reference proteome</keyword>
<reference evidence="1 2" key="1">
    <citation type="submission" date="2015-04" db="EMBL/GenBank/DDBJ databases">
        <authorList>
            <person name="Syromyatnikov M.Y."/>
            <person name="Popov V.N."/>
        </authorList>
    </citation>
    <scope>NUCLEOTIDE SEQUENCE [LARGE SCALE GENOMIC DNA]</scope>
</reference>
<dbReference type="Proteomes" id="UP000183832">
    <property type="component" value="Unassembled WGS sequence"/>
</dbReference>
<organism evidence="1 2">
    <name type="scientific">Clunio marinus</name>
    <dbReference type="NCBI Taxonomy" id="568069"/>
    <lineage>
        <taxon>Eukaryota</taxon>
        <taxon>Metazoa</taxon>
        <taxon>Ecdysozoa</taxon>
        <taxon>Arthropoda</taxon>
        <taxon>Hexapoda</taxon>
        <taxon>Insecta</taxon>
        <taxon>Pterygota</taxon>
        <taxon>Neoptera</taxon>
        <taxon>Endopterygota</taxon>
        <taxon>Diptera</taxon>
        <taxon>Nematocera</taxon>
        <taxon>Chironomoidea</taxon>
        <taxon>Chironomidae</taxon>
        <taxon>Clunio</taxon>
    </lineage>
</organism>
<sequence>MEVKLFPQLQIYAKHDALRHKRTTRILSCQGLRNFPRRFLASHFHSTPHSFCLRLIKTAEKGKLRYEFLAKKKQLFNGARFVAGYRKLFMMLLKDLKCHKSHMSRMKSLQMLL</sequence>
<name>A0A1J1IYM5_9DIPT</name>
<proteinExistence type="predicted"/>
<gene>
    <name evidence="1" type="ORF">CLUMA_CG016665</name>
</gene>
<dbReference type="AlphaFoldDB" id="A0A1J1IYM5"/>
<dbReference type="EMBL" id="CVRI01000059">
    <property type="protein sequence ID" value="CRL03681.1"/>
    <property type="molecule type" value="Genomic_DNA"/>
</dbReference>
<accession>A0A1J1IYM5</accession>
<evidence type="ECO:0000313" key="2">
    <source>
        <dbReference type="Proteomes" id="UP000183832"/>
    </source>
</evidence>